<evidence type="ECO:0000313" key="4">
    <source>
        <dbReference type="Proteomes" id="UP000077051"/>
    </source>
</evidence>
<dbReference type="VEuPathDB" id="FungiDB:MUCCIDRAFT_106552"/>
<keyword evidence="4" id="KW-1185">Reference proteome</keyword>
<keyword evidence="2" id="KW-1133">Transmembrane helix</keyword>
<gene>
    <name evidence="3" type="ORF">MUCCIDRAFT_106552</name>
</gene>
<evidence type="ECO:0000256" key="1">
    <source>
        <dbReference type="SAM" id="MobiDB-lite"/>
    </source>
</evidence>
<evidence type="ECO:0000313" key="3">
    <source>
        <dbReference type="EMBL" id="OAD05991.1"/>
    </source>
</evidence>
<organism evidence="3 4">
    <name type="scientific">Mucor lusitanicus CBS 277.49</name>
    <dbReference type="NCBI Taxonomy" id="747725"/>
    <lineage>
        <taxon>Eukaryota</taxon>
        <taxon>Fungi</taxon>
        <taxon>Fungi incertae sedis</taxon>
        <taxon>Mucoromycota</taxon>
        <taxon>Mucoromycotina</taxon>
        <taxon>Mucoromycetes</taxon>
        <taxon>Mucorales</taxon>
        <taxon>Mucorineae</taxon>
        <taxon>Mucoraceae</taxon>
        <taxon>Mucor</taxon>
    </lineage>
</organism>
<keyword evidence="2" id="KW-0472">Membrane</keyword>
<reference evidence="3 4" key="1">
    <citation type="submission" date="2015-06" db="EMBL/GenBank/DDBJ databases">
        <title>Expansion of signal transduction pathways in fungi by whole-genome duplication.</title>
        <authorList>
            <consortium name="DOE Joint Genome Institute"/>
            <person name="Corrochano L.M."/>
            <person name="Kuo A."/>
            <person name="Marcet-Houben M."/>
            <person name="Polaino S."/>
            <person name="Salamov A."/>
            <person name="Villalobos J.M."/>
            <person name="Alvarez M.I."/>
            <person name="Avalos J."/>
            <person name="Benito E.P."/>
            <person name="Benoit I."/>
            <person name="Burger G."/>
            <person name="Camino L.P."/>
            <person name="Canovas D."/>
            <person name="Cerda-Olmedo E."/>
            <person name="Cheng J.-F."/>
            <person name="Dominguez A."/>
            <person name="Elias M."/>
            <person name="Eslava A.P."/>
            <person name="Glaser F."/>
            <person name="Grimwood J."/>
            <person name="Gutierrez G."/>
            <person name="Heitman J."/>
            <person name="Henrissat B."/>
            <person name="Iturriaga E.A."/>
            <person name="Lang B.F."/>
            <person name="Lavin J.L."/>
            <person name="Lee S."/>
            <person name="Li W."/>
            <person name="Lindquist E."/>
            <person name="Lopez-Garcia S."/>
            <person name="Luque E.M."/>
            <person name="Marcos A.T."/>
            <person name="Martin J."/>
            <person name="Mccluskey K."/>
            <person name="Medina H.R."/>
            <person name="Miralles-Duran A."/>
            <person name="Miyazaki A."/>
            <person name="Munoz-Torres E."/>
            <person name="Oguiza J.A."/>
            <person name="Ohm R."/>
            <person name="Olmedo M."/>
            <person name="Orejas M."/>
            <person name="Ortiz-Castellanos L."/>
            <person name="Pisabarro A.G."/>
            <person name="Rodriguez-Romero J."/>
            <person name="Ruiz-Herrera J."/>
            <person name="Ruiz-Vazquez R."/>
            <person name="Sanz C."/>
            <person name="Schackwitz W."/>
            <person name="Schmutz J."/>
            <person name="Shahriari M."/>
            <person name="Shelest E."/>
            <person name="Silva-Franco F."/>
            <person name="Soanes D."/>
            <person name="Syed K."/>
            <person name="Tagua V.G."/>
            <person name="Talbot N.J."/>
            <person name="Thon M."/>
            <person name="De Vries R.P."/>
            <person name="Wiebenga A."/>
            <person name="Yadav J.S."/>
            <person name="Braun E.L."/>
            <person name="Baker S."/>
            <person name="Garre V."/>
            <person name="Horwitz B."/>
            <person name="Torres-Martinez S."/>
            <person name="Idnurm A."/>
            <person name="Herrera-Estrella A."/>
            <person name="Gabaldon T."/>
            <person name="Grigoriev I.V."/>
        </authorList>
    </citation>
    <scope>NUCLEOTIDE SEQUENCE [LARGE SCALE GENOMIC DNA]</scope>
    <source>
        <strain evidence="3 4">CBS 277.49</strain>
    </source>
</reference>
<protein>
    <submittedName>
        <fullName evidence="3">Uncharacterized protein</fullName>
    </submittedName>
</protein>
<feature type="region of interest" description="Disordered" evidence="1">
    <location>
        <begin position="1"/>
        <end position="122"/>
    </location>
</feature>
<dbReference type="Proteomes" id="UP000077051">
    <property type="component" value="Unassembled WGS sequence"/>
</dbReference>
<evidence type="ECO:0000256" key="2">
    <source>
        <dbReference type="SAM" id="Phobius"/>
    </source>
</evidence>
<dbReference type="EMBL" id="AMYB01000002">
    <property type="protein sequence ID" value="OAD05991.1"/>
    <property type="molecule type" value="Genomic_DNA"/>
</dbReference>
<feature type="compositionally biased region" description="Polar residues" evidence="1">
    <location>
        <begin position="1"/>
        <end position="42"/>
    </location>
</feature>
<accession>A0A168N9Q2</accession>
<dbReference type="AlphaFoldDB" id="A0A168N9Q2"/>
<sequence>MHNPYLNGSDSNENESQTGLDTSQMNDPNQHAYQPTPSTTTPRRNEKHVLYIDDYTTEEDHPPSYSSTDEHAQASRSSDADMAASPSDAIPLDPYHAHVPSEPETAPLMMEPDSDRRAPPTAPSIDQIEVSIYSPFDRYTRVRQCSATRFVLAFAVFVVGVILMATALATIKCYWDGCADDEDCKRCEKKTEKGLQAAGFSFFILISLCIIWRFIRYAVL</sequence>
<keyword evidence="2" id="KW-0812">Transmembrane</keyword>
<proteinExistence type="predicted"/>
<feature type="transmembrane region" description="Helical" evidence="2">
    <location>
        <begin position="195"/>
        <end position="215"/>
    </location>
</feature>
<feature type="compositionally biased region" description="Low complexity" evidence="1">
    <location>
        <begin position="74"/>
        <end position="89"/>
    </location>
</feature>
<name>A0A168N9Q2_MUCCL</name>
<dbReference type="OrthoDB" id="2224708at2759"/>
<comment type="caution">
    <text evidence="3">The sequence shown here is derived from an EMBL/GenBank/DDBJ whole genome shotgun (WGS) entry which is preliminary data.</text>
</comment>
<feature type="compositionally biased region" description="Basic and acidic residues" evidence="1">
    <location>
        <begin position="58"/>
        <end position="73"/>
    </location>
</feature>
<feature type="transmembrane region" description="Helical" evidence="2">
    <location>
        <begin position="150"/>
        <end position="175"/>
    </location>
</feature>